<dbReference type="OMA" id="YGECTER"/>
<evidence type="ECO:0000256" key="2">
    <source>
        <dbReference type="SAM" id="Phobius"/>
    </source>
</evidence>
<evidence type="ECO:0000313" key="6">
    <source>
        <dbReference type="Proteomes" id="UP000005408"/>
    </source>
</evidence>
<name>A0A8W8LWB9_MAGGI</name>
<feature type="signal peptide" evidence="3">
    <location>
        <begin position="1"/>
        <end position="22"/>
    </location>
</feature>
<evidence type="ECO:0000313" key="5">
    <source>
        <dbReference type="EnsemblMetazoa" id="G30105.1:cds"/>
    </source>
</evidence>
<evidence type="ECO:0000259" key="4">
    <source>
        <dbReference type="PROSITE" id="PS51212"/>
    </source>
</evidence>
<sequence>MISVWWLLRSLFLHTGMSQLRAVTWFEAQTICRENKQSLTVWKNESTNFYWTGFYKKTSHWIKIIDCYNATEIQYGNVNFVELRDSSPQLCQEHCLRKNISLFAVQARKCICLSDGFDYSKSKLDPSNCNYMCSDTTLLSTDCGGETGFNVFLTDTTIINVYSRCLSVECGATPKFTDYSCKFLLSSICSNLVDDWLYSSWTKTKDYCKSTGAYPVGNLTLSNVTMACIEYNLSNTSPGWIGVVKELHNKQDQGQLITYPDQKFITSCMKCRVNYTTQEPQCQYEFCNDNSISEVYCSKNNSVGKYTDTTSEISSTLVTTSGLPIDLKARSTEILLIQIVVPVVLVLLFLSGLIFAVVLYIRRKLSKEKDSKVDTNPSTNDSRIYSNVQPQNSDNYCELQQPYSTSGSTDYSQLQFDS</sequence>
<dbReference type="SUPFAM" id="SSF56436">
    <property type="entry name" value="C-type lectin-like"/>
    <property type="match status" value="1"/>
</dbReference>
<dbReference type="PROSITE" id="PS51212">
    <property type="entry name" value="WSC"/>
    <property type="match status" value="1"/>
</dbReference>
<organism evidence="5 6">
    <name type="scientific">Magallana gigas</name>
    <name type="common">Pacific oyster</name>
    <name type="synonym">Crassostrea gigas</name>
    <dbReference type="NCBI Taxonomy" id="29159"/>
    <lineage>
        <taxon>Eukaryota</taxon>
        <taxon>Metazoa</taxon>
        <taxon>Spiralia</taxon>
        <taxon>Lophotrochozoa</taxon>
        <taxon>Mollusca</taxon>
        <taxon>Bivalvia</taxon>
        <taxon>Autobranchia</taxon>
        <taxon>Pteriomorphia</taxon>
        <taxon>Ostreida</taxon>
        <taxon>Ostreoidea</taxon>
        <taxon>Ostreidae</taxon>
        <taxon>Magallana</taxon>
    </lineage>
</organism>
<feature type="transmembrane region" description="Helical" evidence="2">
    <location>
        <begin position="335"/>
        <end position="361"/>
    </location>
</feature>
<keyword evidence="2" id="KW-0812">Transmembrane</keyword>
<keyword evidence="2" id="KW-0472">Membrane</keyword>
<feature type="compositionally biased region" description="Polar residues" evidence="1">
    <location>
        <begin position="401"/>
        <end position="418"/>
    </location>
</feature>
<dbReference type="AlphaFoldDB" id="A0A8W8LWB9"/>
<dbReference type="EnsemblMetazoa" id="G30105.1">
    <property type="protein sequence ID" value="G30105.1:cds"/>
    <property type="gene ID" value="G30105"/>
</dbReference>
<feature type="domain" description="WSC" evidence="4">
    <location>
        <begin position="61"/>
        <end position="155"/>
    </location>
</feature>
<proteinExistence type="predicted"/>
<dbReference type="Proteomes" id="UP000005408">
    <property type="component" value="Unassembled WGS sequence"/>
</dbReference>
<evidence type="ECO:0000256" key="3">
    <source>
        <dbReference type="SAM" id="SignalP"/>
    </source>
</evidence>
<dbReference type="InterPro" id="IPR002889">
    <property type="entry name" value="WSC_carb-bd"/>
</dbReference>
<keyword evidence="3" id="KW-0732">Signal</keyword>
<accession>A0A8W8LWB9</accession>
<keyword evidence="2" id="KW-1133">Transmembrane helix</keyword>
<keyword evidence="6" id="KW-1185">Reference proteome</keyword>
<protein>
    <recommendedName>
        <fullName evidence="4">WSC domain-containing protein</fullName>
    </recommendedName>
</protein>
<dbReference type="InterPro" id="IPR016187">
    <property type="entry name" value="CTDL_fold"/>
</dbReference>
<dbReference type="OrthoDB" id="6156215at2759"/>
<feature type="chain" id="PRO_5036463217" description="WSC domain-containing protein" evidence="3">
    <location>
        <begin position="23"/>
        <end position="418"/>
    </location>
</feature>
<feature type="compositionally biased region" description="Polar residues" evidence="1">
    <location>
        <begin position="374"/>
        <end position="395"/>
    </location>
</feature>
<evidence type="ECO:0000256" key="1">
    <source>
        <dbReference type="SAM" id="MobiDB-lite"/>
    </source>
</evidence>
<reference evidence="5" key="1">
    <citation type="submission" date="2022-08" db="UniProtKB">
        <authorList>
            <consortium name="EnsemblMetazoa"/>
        </authorList>
    </citation>
    <scope>IDENTIFICATION</scope>
    <source>
        <strain evidence="5">05x7-T-G4-1.051#20</strain>
    </source>
</reference>
<feature type="region of interest" description="Disordered" evidence="1">
    <location>
        <begin position="370"/>
        <end position="418"/>
    </location>
</feature>